<feature type="signal peptide" evidence="2">
    <location>
        <begin position="1"/>
        <end position="23"/>
    </location>
</feature>
<evidence type="ECO:0000313" key="4">
    <source>
        <dbReference type="Proteomes" id="UP001594288"/>
    </source>
</evidence>
<evidence type="ECO:0000256" key="1">
    <source>
        <dbReference type="SAM" id="Phobius"/>
    </source>
</evidence>
<gene>
    <name evidence="3" type="ORF">ACFL2Z_00315</name>
</gene>
<dbReference type="Proteomes" id="UP001594288">
    <property type="component" value="Unassembled WGS sequence"/>
</dbReference>
<keyword evidence="1" id="KW-0472">Membrane</keyword>
<accession>A0ABV6YMQ0</accession>
<proteinExistence type="predicted"/>
<organism evidence="3 4">
    <name type="scientific">Eiseniibacteriota bacterium</name>
    <dbReference type="NCBI Taxonomy" id="2212470"/>
    <lineage>
        <taxon>Bacteria</taxon>
        <taxon>Candidatus Eiseniibacteriota</taxon>
    </lineage>
</organism>
<protein>
    <recommendedName>
        <fullName evidence="5">TPM domain-containing protein</fullName>
    </recommendedName>
</protein>
<name>A0ABV6YMQ0_UNCEI</name>
<comment type="caution">
    <text evidence="3">The sequence shown here is derived from an EMBL/GenBank/DDBJ whole genome shotgun (WGS) entry which is preliminary data.</text>
</comment>
<keyword evidence="1" id="KW-1133">Transmembrane helix</keyword>
<feature type="transmembrane region" description="Helical" evidence="1">
    <location>
        <begin position="199"/>
        <end position="217"/>
    </location>
</feature>
<keyword evidence="4" id="KW-1185">Reference proteome</keyword>
<sequence>MTKGIWVCLAGLLVAAMPSQSLCEEEYPTNLELVEQAVRIAADYMDVRPPAGTDAYLKIDAGTGSEAAWLLDSVLKEELLDQGWRIRAGRGEKADTSAGAVNSALESDGFLLRLRIVDLGLKYGRSWRRYLLGGKMVERIARASIFYELIDQRGDQVLVSSDVDGVASDVVPASQLSTLSNSKYSFASPELEKSRWDKYLEGGLVIAIIGVLVYLFYSNKTAS</sequence>
<evidence type="ECO:0000256" key="2">
    <source>
        <dbReference type="SAM" id="SignalP"/>
    </source>
</evidence>
<dbReference type="EMBL" id="JBHPEI010000003">
    <property type="protein sequence ID" value="MFC1799343.1"/>
    <property type="molecule type" value="Genomic_DNA"/>
</dbReference>
<evidence type="ECO:0008006" key="5">
    <source>
        <dbReference type="Google" id="ProtNLM"/>
    </source>
</evidence>
<keyword evidence="2" id="KW-0732">Signal</keyword>
<reference evidence="3 4" key="1">
    <citation type="submission" date="2024-09" db="EMBL/GenBank/DDBJ databases">
        <authorList>
            <person name="D'Angelo T."/>
        </authorList>
    </citation>
    <scope>NUCLEOTIDE SEQUENCE [LARGE SCALE GENOMIC DNA]</scope>
    <source>
        <strain evidence="3">SAG AM-311-F02</strain>
    </source>
</reference>
<evidence type="ECO:0000313" key="3">
    <source>
        <dbReference type="EMBL" id="MFC1799343.1"/>
    </source>
</evidence>
<keyword evidence="1" id="KW-0812">Transmembrane</keyword>
<feature type="chain" id="PRO_5047263345" description="TPM domain-containing protein" evidence="2">
    <location>
        <begin position="24"/>
        <end position="223"/>
    </location>
</feature>